<dbReference type="PROSITE" id="PS50075">
    <property type="entry name" value="CARRIER"/>
    <property type="match status" value="1"/>
</dbReference>
<evidence type="ECO:0000313" key="3">
    <source>
        <dbReference type="Proteomes" id="UP000185696"/>
    </source>
</evidence>
<dbReference type="FunFam" id="3.40.50.12780:FF:000012">
    <property type="entry name" value="Non-ribosomal peptide synthetase"/>
    <property type="match status" value="1"/>
</dbReference>
<dbReference type="PANTHER" id="PTHR45527:SF1">
    <property type="entry name" value="FATTY ACID SYNTHASE"/>
    <property type="match status" value="1"/>
</dbReference>
<evidence type="ECO:0000259" key="1">
    <source>
        <dbReference type="PROSITE" id="PS50075"/>
    </source>
</evidence>
<feature type="domain" description="Carrier" evidence="1">
    <location>
        <begin position="498"/>
        <end position="575"/>
    </location>
</feature>
<dbReference type="NCBIfam" id="TIGR01733">
    <property type="entry name" value="AA-adenyl-dom"/>
    <property type="match status" value="1"/>
</dbReference>
<dbReference type="InterPro" id="IPR010071">
    <property type="entry name" value="AA_adenyl_dom"/>
</dbReference>
<dbReference type="Gene3D" id="3.40.50.1820">
    <property type="entry name" value="alpha/beta hydrolase"/>
    <property type="match status" value="1"/>
</dbReference>
<reference evidence="2 3" key="1">
    <citation type="submission" date="2016-12" db="EMBL/GenBank/DDBJ databases">
        <title>The draft genome sequence of Actinophytocola xinjiangensis.</title>
        <authorList>
            <person name="Wang W."/>
            <person name="Yuan L."/>
        </authorList>
    </citation>
    <scope>NUCLEOTIDE SEQUENCE [LARGE SCALE GENOMIC DNA]</scope>
    <source>
        <strain evidence="2 3">CGMCC 4.4663</strain>
    </source>
</reference>
<dbReference type="GO" id="GO:0044550">
    <property type="term" value="P:secondary metabolite biosynthetic process"/>
    <property type="evidence" value="ECO:0007669"/>
    <property type="project" value="TreeGrafter"/>
</dbReference>
<dbReference type="InterPro" id="IPR000873">
    <property type="entry name" value="AMP-dep_synth/lig_dom"/>
</dbReference>
<dbReference type="Pfam" id="PF00550">
    <property type="entry name" value="PP-binding"/>
    <property type="match status" value="1"/>
</dbReference>
<protein>
    <recommendedName>
        <fullName evidence="1">Carrier domain-containing protein</fullName>
    </recommendedName>
</protein>
<dbReference type="InterPro" id="IPR036736">
    <property type="entry name" value="ACP-like_sf"/>
</dbReference>
<dbReference type="SUPFAM" id="SSF47336">
    <property type="entry name" value="ACP-like"/>
    <property type="match status" value="1"/>
</dbReference>
<dbReference type="InterPro" id="IPR045851">
    <property type="entry name" value="AMP-bd_C_sf"/>
</dbReference>
<dbReference type="InterPro" id="IPR029058">
    <property type="entry name" value="AB_hydrolase_fold"/>
</dbReference>
<dbReference type="FunFam" id="3.40.50.980:FF:000001">
    <property type="entry name" value="Non-ribosomal peptide synthetase"/>
    <property type="match status" value="1"/>
</dbReference>
<comment type="caution">
    <text evidence="2">The sequence shown here is derived from an EMBL/GenBank/DDBJ whole genome shotgun (WGS) entry which is preliminary data.</text>
</comment>
<organism evidence="2 3">
    <name type="scientific">Actinophytocola xinjiangensis</name>
    <dbReference type="NCBI Taxonomy" id="485602"/>
    <lineage>
        <taxon>Bacteria</taxon>
        <taxon>Bacillati</taxon>
        <taxon>Actinomycetota</taxon>
        <taxon>Actinomycetes</taxon>
        <taxon>Pseudonocardiales</taxon>
        <taxon>Pseudonocardiaceae</taxon>
    </lineage>
</organism>
<gene>
    <name evidence="2" type="ORF">BLA60_17855</name>
</gene>
<dbReference type="Proteomes" id="UP000185696">
    <property type="component" value="Unassembled WGS sequence"/>
</dbReference>
<dbReference type="CDD" id="cd05930">
    <property type="entry name" value="A_NRPS"/>
    <property type="match status" value="1"/>
</dbReference>
<keyword evidence="3" id="KW-1185">Reference proteome</keyword>
<sequence>MSVLIHHRVAAQAAARPDAPAVVCAVGALNYRALDEHANRLAHHLVSLGTGPESLVAVHLPRSLDSVVAMLAVLKAGGAYLPLDPAQPGARTARILADAAPDVLVTDAPGDTPGPVGTTLHLTHDAPAIAAHPEVTAPEVPVHPDNLAYVIHTSGSTGAPKGVMVPHAGLANLVEWHVDRYGVGSGDRTSHLAALGFDATVWEVWPTLASGATLHLPSEVGRTQPEQLLRWLTAEGITVAFLPTPLAAEVLRLPGPSSLRTLLTGGDVLTVAPAPGAAYELVNHYGPTEATVVATAATVPAGTPGVPPIGKPIRGVRVRLLDDDARPVPDNAEGELCISGTGLARGYLGSPRLTAERFTPDPTGPAGGRVYRTGDLATQLSDGTVHFHGRLDDQVQLRGFRVEPAEVAAALSEHPDVVNAAVAVRSGLLIGYVVPRSGRDDSGDLPEAVRAHAAVLLPQHMVPARVMLLEEIPVTLHGKVDRNALPDPLPAVPDVVVGPRDAVEAMVAETWYEVLELSDRPAHVHDDFYVLGGHSLLAHRLAVRLRDLFGTRLPLHFALTAPTIAELTDELRRLEPAPGHLAEVAERHRQVAQLSDEDVEALLAQLGDA</sequence>
<dbReference type="InterPro" id="IPR025110">
    <property type="entry name" value="AMP-bd_C"/>
</dbReference>
<dbReference type="Gene3D" id="3.30.300.30">
    <property type="match status" value="1"/>
</dbReference>
<evidence type="ECO:0000313" key="2">
    <source>
        <dbReference type="EMBL" id="OLF09662.1"/>
    </source>
</evidence>
<dbReference type="Pfam" id="PF13193">
    <property type="entry name" value="AMP-binding_C"/>
    <property type="match status" value="1"/>
</dbReference>
<name>A0A7Z0WKR3_9PSEU</name>
<dbReference type="InterPro" id="IPR020845">
    <property type="entry name" value="AMP-binding_CS"/>
</dbReference>
<dbReference type="GO" id="GO:0005737">
    <property type="term" value="C:cytoplasm"/>
    <property type="evidence" value="ECO:0007669"/>
    <property type="project" value="TreeGrafter"/>
</dbReference>
<dbReference type="Pfam" id="PF00501">
    <property type="entry name" value="AMP-binding"/>
    <property type="match status" value="1"/>
</dbReference>
<accession>A0A7Z0WKR3</accession>
<dbReference type="GO" id="GO:0031177">
    <property type="term" value="F:phosphopantetheine binding"/>
    <property type="evidence" value="ECO:0007669"/>
    <property type="project" value="TreeGrafter"/>
</dbReference>
<dbReference type="Gene3D" id="2.30.38.10">
    <property type="entry name" value="Luciferase, Domain 3"/>
    <property type="match status" value="1"/>
</dbReference>
<dbReference type="EMBL" id="MSIF01000008">
    <property type="protein sequence ID" value="OLF09662.1"/>
    <property type="molecule type" value="Genomic_DNA"/>
</dbReference>
<dbReference type="AlphaFoldDB" id="A0A7Z0WKR3"/>
<dbReference type="GO" id="GO:0043041">
    <property type="term" value="P:amino acid activation for nonribosomal peptide biosynthetic process"/>
    <property type="evidence" value="ECO:0007669"/>
    <property type="project" value="TreeGrafter"/>
</dbReference>
<dbReference type="InterPro" id="IPR009081">
    <property type="entry name" value="PP-bd_ACP"/>
</dbReference>
<proteinExistence type="predicted"/>
<dbReference type="PROSITE" id="PS00455">
    <property type="entry name" value="AMP_BINDING"/>
    <property type="match status" value="1"/>
</dbReference>
<dbReference type="PANTHER" id="PTHR45527">
    <property type="entry name" value="NONRIBOSOMAL PEPTIDE SYNTHETASE"/>
    <property type="match status" value="1"/>
</dbReference>
<dbReference type="Gene3D" id="3.40.50.980">
    <property type="match status" value="2"/>
</dbReference>
<dbReference type="RefSeq" id="WP_075134053.1">
    <property type="nucleotide sequence ID" value="NZ_MSIF01000008.1"/>
</dbReference>
<dbReference type="SUPFAM" id="SSF56801">
    <property type="entry name" value="Acetyl-CoA synthetase-like"/>
    <property type="match status" value="1"/>
</dbReference>
<dbReference type="OrthoDB" id="3243414at2"/>